<dbReference type="EMBL" id="BLPG01000001">
    <property type="protein sequence ID" value="GFJ93182.1"/>
    <property type="molecule type" value="Genomic_DNA"/>
</dbReference>
<protein>
    <submittedName>
        <fullName evidence="2">Uncharacterized protein</fullName>
    </submittedName>
</protein>
<dbReference type="AlphaFoldDB" id="A0A6V8L7E7"/>
<comment type="caution">
    <text evidence="2">The sequence shown here is derived from an EMBL/GenBank/DDBJ whole genome shotgun (WGS) entry which is preliminary data.</text>
</comment>
<feature type="compositionally biased region" description="Pro residues" evidence="1">
    <location>
        <begin position="76"/>
        <end position="86"/>
    </location>
</feature>
<feature type="region of interest" description="Disordered" evidence="1">
    <location>
        <begin position="73"/>
        <end position="106"/>
    </location>
</feature>
<dbReference type="InterPro" id="IPR011010">
    <property type="entry name" value="DNA_brk_join_enz"/>
</dbReference>
<evidence type="ECO:0000313" key="2">
    <source>
        <dbReference type="EMBL" id="GFJ93182.1"/>
    </source>
</evidence>
<dbReference type="Proteomes" id="UP000482960">
    <property type="component" value="Unassembled WGS sequence"/>
</dbReference>
<reference evidence="2 3" key="2">
    <citation type="submission" date="2020-03" db="EMBL/GenBank/DDBJ databases">
        <authorList>
            <person name="Ichikawa N."/>
            <person name="Kimura A."/>
            <person name="Kitahashi Y."/>
            <person name="Uohara A."/>
        </authorList>
    </citation>
    <scope>NUCLEOTIDE SEQUENCE [LARGE SCALE GENOMIC DNA]</scope>
    <source>
        <strain evidence="2 3">NBRC 108638</strain>
    </source>
</reference>
<dbReference type="RefSeq" id="WP_173079870.1">
    <property type="nucleotide sequence ID" value="NZ_BAABJB010000043.1"/>
</dbReference>
<reference evidence="2 3" key="1">
    <citation type="submission" date="2020-03" db="EMBL/GenBank/DDBJ databases">
        <title>Whole genome shotgun sequence of Phytohabitans rumicis NBRC 108638.</title>
        <authorList>
            <person name="Komaki H."/>
            <person name="Tamura T."/>
        </authorList>
    </citation>
    <scope>NUCLEOTIDE SEQUENCE [LARGE SCALE GENOMIC DNA]</scope>
    <source>
        <strain evidence="2 3">NBRC 108638</strain>
    </source>
</reference>
<keyword evidence="3" id="KW-1185">Reference proteome</keyword>
<evidence type="ECO:0000313" key="3">
    <source>
        <dbReference type="Proteomes" id="UP000482960"/>
    </source>
</evidence>
<name>A0A6V8L7E7_9ACTN</name>
<evidence type="ECO:0000256" key="1">
    <source>
        <dbReference type="SAM" id="MobiDB-lite"/>
    </source>
</evidence>
<accession>A0A6V8L7E7</accession>
<proteinExistence type="predicted"/>
<organism evidence="2 3">
    <name type="scientific">Phytohabitans rumicis</name>
    <dbReference type="NCBI Taxonomy" id="1076125"/>
    <lineage>
        <taxon>Bacteria</taxon>
        <taxon>Bacillati</taxon>
        <taxon>Actinomycetota</taxon>
        <taxon>Actinomycetes</taxon>
        <taxon>Micromonosporales</taxon>
        <taxon>Micromonosporaceae</taxon>
    </lineage>
</organism>
<dbReference type="SUPFAM" id="SSF56349">
    <property type="entry name" value="DNA breaking-rejoining enzymes"/>
    <property type="match status" value="1"/>
</dbReference>
<gene>
    <name evidence="2" type="ORF">Prum_068240</name>
</gene>
<sequence>MATPEQLIQLAASFGFRYPELRDDVANWLSWCLPRGVDPLRPAAPVLAYYTRETSHGPEPLYIWLHWSRPRRRPTAPAPGRQPTPGPHGEIGPPGPGRRGRRRRPATMLSADQTRRLLRAAEQHDGQPATVALFLLATTDHIRLHHICWLDVADIDTTQDTPLRLSLRPPGGHTLVLPPVVANHIAAHLTAYPRAREFKTEHNRIRVPLLRNKVGGRTTASGLGQGIRRIAATADPDIAALAARITPGWITVMDLSTW</sequence>
<dbReference type="GO" id="GO:0003677">
    <property type="term" value="F:DNA binding"/>
    <property type="evidence" value="ECO:0007669"/>
    <property type="project" value="InterPro"/>
</dbReference>